<dbReference type="GO" id="GO:0003677">
    <property type="term" value="F:DNA binding"/>
    <property type="evidence" value="ECO:0007669"/>
    <property type="project" value="UniProtKB-KW"/>
</dbReference>
<feature type="domain" description="HU" evidence="3">
    <location>
        <begin position="9"/>
        <end position="120"/>
    </location>
</feature>
<dbReference type="Gene3D" id="4.10.520.10">
    <property type="entry name" value="IHF-like DNA-binding proteins"/>
    <property type="match status" value="1"/>
</dbReference>
<dbReference type="SUPFAM" id="SSF47729">
    <property type="entry name" value="IHF-like DNA-binding proteins"/>
    <property type="match status" value="1"/>
</dbReference>
<evidence type="ECO:0000313" key="4">
    <source>
        <dbReference type="EMBL" id="KGN87296.1"/>
    </source>
</evidence>
<dbReference type="RefSeq" id="WP_039420273.1">
    <property type="nucleotide sequence ID" value="NZ_JRAI01000015.1"/>
</dbReference>
<gene>
    <name evidence="4" type="ORF">HR08_02540</name>
</gene>
<protein>
    <submittedName>
        <fullName evidence="4">Histidinol phosphate aminotransferase</fullName>
    </submittedName>
</protein>
<name>A0A0A2F8E7_9PORP</name>
<feature type="compositionally biased region" description="Gly residues" evidence="2">
    <location>
        <begin position="143"/>
        <end position="155"/>
    </location>
</feature>
<accession>A0A0A2F8E7</accession>
<reference evidence="4 5" key="1">
    <citation type="submission" date="2014-08" db="EMBL/GenBank/DDBJ databases">
        <title>Porphyromonas gulae strain:COT-052_OH1451 Genome sequencing.</title>
        <authorList>
            <person name="Wallis C."/>
            <person name="Deusch O."/>
            <person name="O'Flynn C."/>
            <person name="Davis I."/>
            <person name="Jospin G."/>
            <person name="Darling A.E."/>
            <person name="Coil D.A."/>
            <person name="Alexiev A."/>
            <person name="Horsfall A."/>
            <person name="Kirkwood N."/>
            <person name="Harris S."/>
            <person name="Eisen J.A."/>
        </authorList>
    </citation>
    <scope>NUCLEOTIDE SEQUENCE [LARGE SCALE GENOMIC DNA]</scope>
    <source>
        <strain evidence="5">COT-052 OH1451</strain>
    </source>
</reference>
<feature type="region of interest" description="Disordered" evidence="2">
    <location>
        <begin position="131"/>
        <end position="155"/>
    </location>
</feature>
<dbReference type="STRING" id="111105.HR09_03245"/>
<dbReference type="InterPro" id="IPR041607">
    <property type="entry name" value="HU-HIG"/>
</dbReference>
<evidence type="ECO:0000259" key="3">
    <source>
        <dbReference type="Pfam" id="PF18291"/>
    </source>
</evidence>
<comment type="caution">
    <text evidence="4">The sequence shown here is derived from an EMBL/GenBank/DDBJ whole genome shotgun (WGS) entry which is preliminary data.</text>
</comment>
<dbReference type="Pfam" id="PF18291">
    <property type="entry name" value="HU-HIG"/>
    <property type="match status" value="1"/>
</dbReference>
<dbReference type="Proteomes" id="UP000030130">
    <property type="component" value="Unassembled WGS sequence"/>
</dbReference>
<dbReference type="InterPro" id="IPR005902">
    <property type="entry name" value="HU_DNA-bd_put"/>
</dbReference>
<keyword evidence="1" id="KW-0238">DNA-binding</keyword>
<keyword evidence="4" id="KW-0808">Transferase</keyword>
<evidence type="ECO:0000256" key="2">
    <source>
        <dbReference type="SAM" id="MobiDB-lite"/>
    </source>
</evidence>
<keyword evidence="4" id="KW-0032">Aminotransferase</keyword>
<dbReference type="OrthoDB" id="1040974at2"/>
<dbReference type="NCBIfam" id="TIGR01201">
    <property type="entry name" value="HU_rel"/>
    <property type="match status" value="1"/>
</dbReference>
<dbReference type="AlphaFoldDB" id="A0A0A2F8E7"/>
<dbReference type="GO" id="GO:0008483">
    <property type="term" value="F:transaminase activity"/>
    <property type="evidence" value="ECO:0007669"/>
    <property type="project" value="UniProtKB-KW"/>
</dbReference>
<proteinExistence type="predicted"/>
<evidence type="ECO:0000256" key="1">
    <source>
        <dbReference type="ARBA" id="ARBA00023125"/>
    </source>
</evidence>
<organism evidence="4 5">
    <name type="scientific">Porphyromonas gulae</name>
    <dbReference type="NCBI Taxonomy" id="111105"/>
    <lineage>
        <taxon>Bacteria</taxon>
        <taxon>Pseudomonadati</taxon>
        <taxon>Bacteroidota</taxon>
        <taxon>Bacteroidia</taxon>
        <taxon>Bacteroidales</taxon>
        <taxon>Porphyromonadaceae</taxon>
        <taxon>Porphyromonas</taxon>
    </lineage>
</organism>
<dbReference type="EMBL" id="JRAI01000015">
    <property type="protein sequence ID" value="KGN87296.1"/>
    <property type="molecule type" value="Genomic_DNA"/>
</dbReference>
<sequence>MLNLSVKSQIMKIGKHKGKTMYYAQVDKPRVIEYEDVIKDIAEMSSLTTGDVRNAIDRLAYYLQRELTEGNTVKLGQIGTFRVAVPSKYVETEKEVNASILKKPKIQFYINRTLSAVAENIRFAVYRNGQKVDDTTSPSTPSEGGGEQTGGSGGL</sequence>
<evidence type="ECO:0000313" key="5">
    <source>
        <dbReference type="Proteomes" id="UP000030130"/>
    </source>
</evidence>
<dbReference type="InterPro" id="IPR010992">
    <property type="entry name" value="IHF-like_DNA-bd_dom_sf"/>
</dbReference>